<comment type="caution">
    <text evidence="1">The sequence shown here is derived from an EMBL/GenBank/DDBJ whole genome shotgun (WGS) entry which is preliminary data.</text>
</comment>
<keyword evidence="2" id="KW-1185">Reference proteome</keyword>
<reference evidence="1 2" key="1">
    <citation type="submission" date="2018-07" db="EMBL/GenBank/DDBJ databases">
        <title>Genome assembly of strain KB82.</title>
        <authorList>
            <person name="Kukolya J."/>
            <person name="Horvath B."/>
            <person name="Nagy I."/>
            <person name="Toth A."/>
        </authorList>
    </citation>
    <scope>NUCLEOTIDE SEQUENCE [LARGE SCALE GENOMIC DNA]</scope>
    <source>
        <strain evidence="1 2">Kb82</strain>
    </source>
</reference>
<name>A0ABR9TJA7_9FLAO</name>
<dbReference type="Proteomes" id="UP000640614">
    <property type="component" value="Unassembled WGS sequence"/>
</dbReference>
<organism evidence="1 2">
    <name type="scientific">Flavobacterium hungaricum</name>
    <dbReference type="NCBI Taxonomy" id="2082725"/>
    <lineage>
        <taxon>Bacteria</taxon>
        <taxon>Pseudomonadati</taxon>
        <taxon>Bacteroidota</taxon>
        <taxon>Flavobacteriia</taxon>
        <taxon>Flavobacteriales</taxon>
        <taxon>Flavobacteriaceae</taxon>
        <taxon>Flavobacterium</taxon>
    </lineage>
</organism>
<dbReference type="RefSeq" id="WP_194138632.1">
    <property type="nucleotide sequence ID" value="NZ_PRDM01000002.1"/>
</dbReference>
<accession>A0ABR9TJA7</accession>
<proteinExistence type="predicted"/>
<gene>
    <name evidence="1" type="ORF">C4F50_10720</name>
</gene>
<protein>
    <submittedName>
        <fullName evidence="1">Uncharacterized protein</fullName>
    </submittedName>
</protein>
<dbReference type="EMBL" id="PRDM01000002">
    <property type="protein sequence ID" value="MBE8725420.1"/>
    <property type="molecule type" value="Genomic_DNA"/>
</dbReference>
<sequence length="87" mass="10052">MKTNVLAQIAAESPELKSLIFLPENSDQRKLVLWLRKIRLLSEDLERKAGLAAEKNKRENYPSHSVNPLCSKICNRRNFVMSKDNNK</sequence>
<evidence type="ECO:0000313" key="2">
    <source>
        <dbReference type="Proteomes" id="UP000640614"/>
    </source>
</evidence>
<evidence type="ECO:0000313" key="1">
    <source>
        <dbReference type="EMBL" id="MBE8725420.1"/>
    </source>
</evidence>